<gene>
    <name evidence="1" type="ORF">F441_16427</name>
</gene>
<dbReference type="PANTHER" id="PTHR22538:SF1">
    <property type="entry name" value="VWFD DOMAIN-CONTAINING PROTEIN"/>
    <property type="match status" value="1"/>
</dbReference>
<dbReference type="OrthoDB" id="10538584at2759"/>
<organism evidence="1 2">
    <name type="scientific">Phytophthora nicotianae CJ01A1</name>
    <dbReference type="NCBI Taxonomy" id="1317063"/>
    <lineage>
        <taxon>Eukaryota</taxon>
        <taxon>Sar</taxon>
        <taxon>Stramenopiles</taxon>
        <taxon>Oomycota</taxon>
        <taxon>Peronosporomycetes</taxon>
        <taxon>Peronosporales</taxon>
        <taxon>Peronosporaceae</taxon>
        <taxon>Phytophthora</taxon>
    </lineage>
</organism>
<comment type="caution">
    <text evidence="1">The sequence shown here is derived from an EMBL/GenBank/DDBJ whole genome shotgun (WGS) entry which is preliminary data.</text>
</comment>
<dbReference type="Proteomes" id="UP000018958">
    <property type="component" value="Unassembled WGS sequence"/>
</dbReference>
<proteinExistence type="predicted"/>
<dbReference type="PANTHER" id="PTHR22538">
    <property type="entry name" value="CILIA- AND FLAGELLA-ASSOCIATED PROTEIN 74"/>
    <property type="match status" value="1"/>
</dbReference>
<sequence length="98" mass="11097">MKESMAGDFLQDICDGKFTKTVSGLMDLLGQCRITNAKQSIYYQNGKYSTPELNAAYTAAQEAYRSNIYTALFFLTRFGFREIGVHLDIFPELCTPFV</sequence>
<reference evidence="1 2" key="1">
    <citation type="submission" date="2013-11" db="EMBL/GenBank/DDBJ databases">
        <title>The Genome Sequence of Phytophthora parasitica CJ01A1.</title>
        <authorList>
            <consortium name="The Broad Institute Genomics Platform"/>
            <person name="Russ C."/>
            <person name="Tyler B."/>
            <person name="Panabieres F."/>
            <person name="Shan W."/>
            <person name="Tripathy S."/>
            <person name="Grunwald N."/>
            <person name="Machado M."/>
            <person name="Johnson C.S."/>
            <person name="Walker B."/>
            <person name="Young S.K."/>
            <person name="Zeng Q."/>
            <person name="Gargeya S."/>
            <person name="Fitzgerald M."/>
            <person name="Haas B."/>
            <person name="Abouelleil A."/>
            <person name="Allen A.W."/>
            <person name="Alvarado L."/>
            <person name="Arachchi H.M."/>
            <person name="Berlin A.M."/>
            <person name="Chapman S.B."/>
            <person name="Gainer-Dewar J."/>
            <person name="Goldberg J."/>
            <person name="Griggs A."/>
            <person name="Gujja S."/>
            <person name="Hansen M."/>
            <person name="Howarth C."/>
            <person name="Imamovic A."/>
            <person name="Ireland A."/>
            <person name="Larimer J."/>
            <person name="McCowan C."/>
            <person name="Murphy C."/>
            <person name="Pearson M."/>
            <person name="Poon T.W."/>
            <person name="Priest M."/>
            <person name="Roberts A."/>
            <person name="Saif S."/>
            <person name="Shea T."/>
            <person name="Sisk P."/>
            <person name="Sykes S."/>
            <person name="Wortman J."/>
            <person name="Nusbaum C."/>
            <person name="Birren B."/>
        </authorList>
    </citation>
    <scope>NUCLEOTIDE SEQUENCE [LARGE SCALE GENOMIC DNA]</scope>
    <source>
        <strain evidence="1 2">CJ01A1</strain>
    </source>
</reference>
<dbReference type="AlphaFoldDB" id="W2WB82"/>
<dbReference type="EMBL" id="ANIX01003286">
    <property type="protein sequence ID" value="ETP07258.1"/>
    <property type="molecule type" value="Genomic_DNA"/>
</dbReference>
<protein>
    <submittedName>
        <fullName evidence="1">Uncharacterized protein</fullName>
    </submittedName>
</protein>
<evidence type="ECO:0000313" key="2">
    <source>
        <dbReference type="Proteomes" id="UP000018958"/>
    </source>
</evidence>
<evidence type="ECO:0000313" key="1">
    <source>
        <dbReference type="EMBL" id="ETP07258.1"/>
    </source>
</evidence>
<accession>W2WB82</accession>
<name>W2WB82_PHYNI</name>